<keyword evidence="2" id="KW-0963">Cytoplasm</keyword>
<evidence type="ECO:0000256" key="1">
    <source>
        <dbReference type="ARBA" id="ARBA00004496"/>
    </source>
</evidence>
<dbReference type="AlphaFoldDB" id="A0AAV8YTQ6"/>
<dbReference type="Proteomes" id="UP001162162">
    <property type="component" value="Unassembled WGS sequence"/>
</dbReference>
<dbReference type="PANTHER" id="PTHR13200:SF0">
    <property type="entry name" value="EEF1A LYSINE METHYLTRANSFERASE 1"/>
    <property type="match status" value="1"/>
</dbReference>
<dbReference type="InterPro" id="IPR002052">
    <property type="entry name" value="DNA_methylase_N6_adenine_CS"/>
</dbReference>
<accession>A0AAV8YTQ6</accession>
<comment type="caution">
    <text evidence="5">The sequence shown here is derived from an EMBL/GenBank/DDBJ whole genome shotgun (WGS) entry which is preliminary data.</text>
</comment>
<keyword evidence="4" id="KW-0808">Transferase</keyword>
<dbReference type="InterPro" id="IPR019369">
    <property type="entry name" value="Efm5/EEF1AKMT1"/>
</dbReference>
<comment type="subcellular location">
    <subcellularLocation>
        <location evidence="1">Cytoplasm</location>
    </subcellularLocation>
</comment>
<evidence type="ECO:0008006" key="7">
    <source>
        <dbReference type="Google" id="ProtNLM"/>
    </source>
</evidence>
<dbReference type="GO" id="GO:0003676">
    <property type="term" value="F:nucleic acid binding"/>
    <property type="evidence" value="ECO:0007669"/>
    <property type="project" value="InterPro"/>
</dbReference>
<evidence type="ECO:0000256" key="3">
    <source>
        <dbReference type="ARBA" id="ARBA00022603"/>
    </source>
</evidence>
<evidence type="ECO:0000256" key="2">
    <source>
        <dbReference type="ARBA" id="ARBA00022490"/>
    </source>
</evidence>
<gene>
    <name evidence="5" type="ORF">NQ318_004369</name>
</gene>
<evidence type="ECO:0000313" key="6">
    <source>
        <dbReference type="Proteomes" id="UP001162162"/>
    </source>
</evidence>
<keyword evidence="6" id="KW-1185">Reference proteome</keyword>
<name>A0AAV8YTQ6_9CUCU</name>
<dbReference type="GO" id="GO:0005737">
    <property type="term" value="C:cytoplasm"/>
    <property type="evidence" value="ECO:0007669"/>
    <property type="project" value="UniProtKB-SubCell"/>
</dbReference>
<dbReference type="GO" id="GO:0032259">
    <property type="term" value="P:methylation"/>
    <property type="evidence" value="ECO:0007669"/>
    <property type="project" value="UniProtKB-KW"/>
</dbReference>
<protein>
    <recommendedName>
        <fullName evidence="7">N(6)-adenine-specific DNA methyltransferase 2</fullName>
    </recommendedName>
</protein>
<proteinExistence type="predicted"/>
<keyword evidence="3" id="KW-0489">Methyltransferase</keyword>
<evidence type="ECO:0000313" key="5">
    <source>
        <dbReference type="EMBL" id="KAJ8954064.1"/>
    </source>
</evidence>
<dbReference type="PROSITE" id="PS00092">
    <property type="entry name" value="N6_MTASE"/>
    <property type="match status" value="1"/>
</dbReference>
<dbReference type="EMBL" id="JAPWTK010000051">
    <property type="protein sequence ID" value="KAJ8954064.1"/>
    <property type="molecule type" value="Genomic_DNA"/>
</dbReference>
<dbReference type="Pfam" id="PF10237">
    <property type="entry name" value="N6-adenineMlase"/>
    <property type="match status" value="1"/>
</dbReference>
<dbReference type="GO" id="GO:0016279">
    <property type="term" value="F:protein-lysine N-methyltransferase activity"/>
    <property type="evidence" value="ECO:0007669"/>
    <property type="project" value="InterPro"/>
</dbReference>
<sequence>MSDDDGPELSAETFNALMEFYKEQEERENHQKLISSDIVENNLAFTENWQLSQFWYDEETIDILANVACKITGPHSKIALISCPSLYNKIKHISQDCEINLFEYDKRFAVYGQDFIFYDYKAPLAVSRDKSKYYDLVIADPPFLSEECLT</sequence>
<organism evidence="5 6">
    <name type="scientific">Aromia moschata</name>
    <dbReference type="NCBI Taxonomy" id="1265417"/>
    <lineage>
        <taxon>Eukaryota</taxon>
        <taxon>Metazoa</taxon>
        <taxon>Ecdysozoa</taxon>
        <taxon>Arthropoda</taxon>
        <taxon>Hexapoda</taxon>
        <taxon>Insecta</taxon>
        <taxon>Pterygota</taxon>
        <taxon>Neoptera</taxon>
        <taxon>Endopterygota</taxon>
        <taxon>Coleoptera</taxon>
        <taxon>Polyphaga</taxon>
        <taxon>Cucujiformia</taxon>
        <taxon>Chrysomeloidea</taxon>
        <taxon>Cerambycidae</taxon>
        <taxon>Cerambycinae</taxon>
        <taxon>Callichromatini</taxon>
        <taxon>Aromia</taxon>
    </lineage>
</organism>
<dbReference type="PANTHER" id="PTHR13200">
    <property type="entry name" value="EEF1A LYSINE METHYLTRANSFERASE 1"/>
    <property type="match status" value="1"/>
</dbReference>
<reference evidence="5" key="1">
    <citation type="journal article" date="2023" name="Insect Mol. Biol.">
        <title>Genome sequencing provides insights into the evolution of gene families encoding plant cell wall-degrading enzymes in longhorned beetles.</title>
        <authorList>
            <person name="Shin N.R."/>
            <person name="Okamura Y."/>
            <person name="Kirsch R."/>
            <person name="Pauchet Y."/>
        </authorList>
    </citation>
    <scope>NUCLEOTIDE SEQUENCE</scope>
    <source>
        <strain evidence="5">AMC_N1</strain>
    </source>
</reference>
<dbReference type="InterPro" id="IPR041370">
    <property type="entry name" value="Mlase_EEF1AKMT1/ZCCHC4"/>
</dbReference>
<evidence type="ECO:0000256" key="4">
    <source>
        <dbReference type="ARBA" id="ARBA00022679"/>
    </source>
</evidence>